<evidence type="ECO:0000313" key="2">
    <source>
        <dbReference type="Proteomes" id="UP000051085"/>
    </source>
</evidence>
<reference evidence="1 2" key="1">
    <citation type="journal article" date="2015" name="Genome Announc.">
        <title>Expanding the biotechnology potential of lactobacilli through comparative genomics of 213 strains and associated genera.</title>
        <authorList>
            <person name="Sun Z."/>
            <person name="Harris H.M."/>
            <person name="McCann A."/>
            <person name="Guo C."/>
            <person name="Argimon S."/>
            <person name="Zhang W."/>
            <person name="Yang X."/>
            <person name="Jeffery I.B."/>
            <person name="Cooney J.C."/>
            <person name="Kagawa T.F."/>
            <person name="Liu W."/>
            <person name="Song Y."/>
            <person name="Salvetti E."/>
            <person name="Wrobel A."/>
            <person name="Rasinkangas P."/>
            <person name="Parkhill J."/>
            <person name="Rea M.C."/>
            <person name="O'Sullivan O."/>
            <person name="Ritari J."/>
            <person name="Douillard F.P."/>
            <person name="Paul Ross R."/>
            <person name="Yang R."/>
            <person name="Briner A.E."/>
            <person name="Felis G.E."/>
            <person name="de Vos W.M."/>
            <person name="Barrangou R."/>
            <person name="Klaenhammer T.R."/>
            <person name="Caufield P.W."/>
            <person name="Cui Y."/>
            <person name="Zhang H."/>
            <person name="O'Toole P.W."/>
        </authorList>
    </citation>
    <scope>NUCLEOTIDE SEQUENCE [LARGE SCALE GENOMIC DNA]</scope>
    <source>
        <strain evidence="1 2">DSM 8475</strain>
    </source>
</reference>
<dbReference type="Proteomes" id="UP000051085">
    <property type="component" value="Unassembled WGS sequence"/>
</dbReference>
<evidence type="ECO:0000313" key="1">
    <source>
        <dbReference type="EMBL" id="KRM35729.1"/>
    </source>
</evidence>
<protein>
    <submittedName>
        <fullName evidence="1">Uncharacterized protein</fullName>
    </submittedName>
</protein>
<sequence length="69" mass="7772">MIPEVDGQGNIIPNKYAGMLFLSWVDPSAKTTNIRLNYVSMDSNYSGKLLPVYGYSFTPEYQGFFTLPI</sequence>
<name>A0A922PU95_9LACO</name>
<dbReference type="AlphaFoldDB" id="A0A922PU95"/>
<gene>
    <name evidence="1" type="ORF">FD34_GL000616</name>
</gene>
<dbReference type="RefSeq" id="WP_235806007.1">
    <property type="nucleotide sequence ID" value="NZ_AZGO01000060.1"/>
</dbReference>
<organism evidence="1 2">
    <name type="scientific">Limosilactobacillus pontis DSM 8475</name>
    <dbReference type="NCBI Taxonomy" id="1423794"/>
    <lineage>
        <taxon>Bacteria</taxon>
        <taxon>Bacillati</taxon>
        <taxon>Bacillota</taxon>
        <taxon>Bacilli</taxon>
        <taxon>Lactobacillales</taxon>
        <taxon>Lactobacillaceae</taxon>
        <taxon>Limosilactobacillus</taxon>
    </lineage>
</organism>
<comment type="caution">
    <text evidence="1">The sequence shown here is derived from an EMBL/GenBank/DDBJ whole genome shotgun (WGS) entry which is preliminary data.</text>
</comment>
<proteinExistence type="predicted"/>
<accession>A0A922PU95</accession>
<dbReference type="EMBL" id="AZGO01000060">
    <property type="protein sequence ID" value="KRM35729.1"/>
    <property type="molecule type" value="Genomic_DNA"/>
</dbReference>